<keyword evidence="3" id="KW-0805">Transcription regulation</keyword>
<feature type="domain" description="HTH gntR-type" evidence="6">
    <location>
        <begin position="4"/>
        <end position="72"/>
    </location>
</feature>
<keyword evidence="8" id="KW-1185">Reference proteome</keyword>
<dbReference type="SUPFAM" id="SSF46785">
    <property type="entry name" value="Winged helix' DNA-binding domain"/>
    <property type="match status" value="1"/>
</dbReference>
<evidence type="ECO:0000256" key="1">
    <source>
        <dbReference type="ARBA" id="ARBA00005384"/>
    </source>
</evidence>
<evidence type="ECO:0000256" key="2">
    <source>
        <dbReference type="ARBA" id="ARBA00022898"/>
    </source>
</evidence>
<dbReference type="InterPro" id="IPR036390">
    <property type="entry name" value="WH_DNA-bd_sf"/>
</dbReference>
<dbReference type="RefSeq" id="WP_116011683.1">
    <property type="nucleotide sequence ID" value="NZ_QNUH01000006.1"/>
</dbReference>
<evidence type="ECO:0000256" key="4">
    <source>
        <dbReference type="ARBA" id="ARBA00023125"/>
    </source>
</evidence>
<dbReference type="InterPro" id="IPR004839">
    <property type="entry name" value="Aminotransferase_I/II_large"/>
</dbReference>
<evidence type="ECO:0000313" key="8">
    <source>
        <dbReference type="Proteomes" id="UP000257030"/>
    </source>
</evidence>
<dbReference type="Proteomes" id="UP000257030">
    <property type="component" value="Unassembled WGS sequence"/>
</dbReference>
<name>A0A3D9DKE7_9FLAO</name>
<dbReference type="GO" id="GO:0030170">
    <property type="term" value="F:pyridoxal phosphate binding"/>
    <property type="evidence" value="ECO:0007669"/>
    <property type="project" value="InterPro"/>
</dbReference>
<dbReference type="CDD" id="cd07377">
    <property type="entry name" value="WHTH_GntR"/>
    <property type="match status" value="1"/>
</dbReference>
<accession>A0A3D9DKE7</accession>
<organism evidence="7 8">
    <name type="scientific">Chryseobacterium elymi</name>
    <dbReference type="NCBI Taxonomy" id="395936"/>
    <lineage>
        <taxon>Bacteria</taxon>
        <taxon>Pseudomonadati</taxon>
        <taxon>Bacteroidota</taxon>
        <taxon>Flavobacteriia</taxon>
        <taxon>Flavobacteriales</taxon>
        <taxon>Weeksellaceae</taxon>
        <taxon>Chryseobacterium group</taxon>
        <taxon>Chryseobacterium</taxon>
    </lineage>
</organism>
<dbReference type="PROSITE" id="PS50949">
    <property type="entry name" value="HTH_GNTR"/>
    <property type="match status" value="1"/>
</dbReference>
<keyword evidence="2" id="KW-0663">Pyridoxal phosphate</keyword>
<dbReference type="EMBL" id="QNUH01000006">
    <property type="protein sequence ID" value="REC78487.1"/>
    <property type="molecule type" value="Genomic_DNA"/>
</dbReference>
<evidence type="ECO:0000259" key="6">
    <source>
        <dbReference type="PROSITE" id="PS50949"/>
    </source>
</evidence>
<evidence type="ECO:0000256" key="5">
    <source>
        <dbReference type="ARBA" id="ARBA00023163"/>
    </source>
</evidence>
<dbReference type="SMART" id="SM00345">
    <property type="entry name" value="HTH_GNTR"/>
    <property type="match status" value="1"/>
</dbReference>
<dbReference type="Gene3D" id="3.90.1150.10">
    <property type="entry name" value="Aspartate Aminotransferase, domain 1"/>
    <property type="match status" value="1"/>
</dbReference>
<keyword evidence="7" id="KW-0032">Aminotransferase</keyword>
<protein>
    <submittedName>
        <fullName evidence="7">PLP-dependent aminotransferase family protein</fullName>
    </submittedName>
</protein>
<dbReference type="InterPro" id="IPR036388">
    <property type="entry name" value="WH-like_DNA-bd_sf"/>
</dbReference>
<dbReference type="GO" id="GO:0003677">
    <property type="term" value="F:DNA binding"/>
    <property type="evidence" value="ECO:0007669"/>
    <property type="project" value="UniProtKB-KW"/>
</dbReference>
<comment type="caution">
    <text evidence="7">The sequence shown here is derived from an EMBL/GenBank/DDBJ whole genome shotgun (WGS) entry which is preliminary data.</text>
</comment>
<proteinExistence type="inferred from homology"/>
<dbReference type="Gene3D" id="1.10.10.10">
    <property type="entry name" value="Winged helix-like DNA-binding domain superfamily/Winged helix DNA-binding domain"/>
    <property type="match status" value="1"/>
</dbReference>
<dbReference type="InterPro" id="IPR015422">
    <property type="entry name" value="PyrdxlP-dep_Trfase_small"/>
</dbReference>
<dbReference type="PANTHER" id="PTHR46577:SF2">
    <property type="entry name" value="TRANSCRIPTIONAL REGULATORY PROTEIN"/>
    <property type="match status" value="1"/>
</dbReference>
<dbReference type="InterPro" id="IPR015421">
    <property type="entry name" value="PyrdxlP-dep_Trfase_major"/>
</dbReference>
<dbReference type="SUPFAM" id="SSF53383">
    <property type="entry name" value="PLP-dependent transferases"/>
    <property type="match status" value="1"/>
</dbReference>
<keyword evidence="7" id="KW-0808">Transferase</keyword>
<evidence type="ECO:0000256" key="3">
    <source>
        <dbReference type="ARBA" id="ARBA00023015"/>
    </source>
</evidence>
<dbReference type="GO" id="GO:0003700">
    <property type="term" value="F:DNA-binding transcription factor activity"/>
    <property type="evidence" value="ECO:0007669"/>
    <property type="project" value="InterPro"/>
</dbReference>
<dbReference type="AlphaFoldDB" id="A0A3D9DKE7"/>
<keyword evidence="5" id="KW-0804">Transcription</keyword>
<dbReference type="OrthoDB" id="9802328at2"/>
<dbReference type="Pfam" id="PF00392">
    <property type="entry name" value="GntR"/>
    <property type="match status" value="1"/>
</dbReference>
<sequence length="470" mass="52243">MSKEFIYTEIADGIASQIRNGLLKAGDRLPSVRMMCKEYQVSMNTAKRVFLELESQSLVESKPQSGYFVSRLMSVKLPLPEVSRPSLIANNDEPDELISKVYENMGKKGLTFFSIGIPSGDLLPQAKLKKEIINATRELKDGGTAYEELQGNLKLRRMIAVRSLQWGGNLSENDLVTTNGGMNALSFCLMALGKPGDTIAIESPCYPGILQLANGLGLNVLELPTHPTTGIEIEALRKVIPQIDLCLLIPNFNSPLGSCMPDENKKEIVRILAENGIPLIEDDVYGDLYFGPSRPKCCKSFDRDGNVLYCSSISKTLAPGYRVGWIAPGRYKDKIMKLKLLHSTSSISIVNEAVANFLKSGKYEKHLQQMRRALQNNYQNYVQTIADSFPEGTKTSRPQGGLSLWVEFGKNIRTTELYDLAIKQNISIAPGRMFTLQDQFANCMRLCIGLPWTEETRLCLQQVGTLAKKI</sequence>
<dbReference type="InterPro" id="IPR051446">
    <property type="entry name" value="HTH_trans_reg/aminotransferase"/>
</dbReference>
<dbReference type="Gene3D" id="3.40.640.10">
    <property type="entry name" value="Type I PLP-dependent aspartate aminotransferase-like (Major domain)"/>
    <property type="match status" value="1"/>
</dbReference>
<reference evidence="7 8" key="1">
    <citation type="journal article" date="2010" name="Syst. Appl. Microbiol.">
        <title>Four new species of Chryseobacterium from the rhizosphere of coastal sand dune plants, Chryseobacterium elymi sp. nov., Chryseobacterium hagamense sp. nov., Chryseobacterium lathyri sp. nov. and Chryseobacterium rhizosphaerae sp. nov.</title>
        <authorList>
            <person name="Cho S.H."/>
            <person name="Lee K.S."/>
            <person name="Shin D.S."/>
            <person name="Han J.H."/>
            <person name="Park K.S."/>
            <person name="Lee C.H."/>
            <person name="Park K.H."/>
            <person name="Kim S.B."/>
        </authorList>
    </citation>
    <scope>NUCLEOTIDE SEQUENCE [LARGE SCALE GENOMIC DNA]</scope>
    <source>
        <strain evidence="7 8">KCTC 22547</strain>
    </source>
</reference>
<dbReference type="GO" id="GO:0008483">
    <property type="term" value="F:transaminase activity"/>
    <property type="evidence" value="ECO:0007669"/>
    <property type="project" value="UniProtKB-KW"/>
</dbReference>
<keyword evidence="4" id="KW-0238">DNA-binding</keyword>
<dbReference type="InterPro" id="IPR000524">
    <property type="entry name" value="Tscrpt_reg_HTH_GntR"/>
</dbReference>
<gene>
    <name evidence="7" type="ORF">DRF60_08495</name>
</gene>
<evidence type="ECO:0000313" key="7">
    <source>
        <dbReference type="EMBL" id="REC78487.1"/>
    </source>
</evidence>
<comment type="similarity">
    <text evidence="1">In the C-terminal section; belongs to the class-I pyridoxal-phosphate-dependent aminotransferase family.</text>
</comment>
<dbReference type="Pfam" id="PF00155">
    <property type="entry name" value="Aminotran_1_2"/>
    <property type="match status" value="1"/>
</dbReference>
<dbReference type="InterPro" id="IPR015424">
    <property type="entry name" value="PyrdxlP-dep_Trfase"/>
</dbReference>
<dbReference type="PANTHER" id="PTHR46577">
    <property type="entry name" value="HTH-TYPE TRANSCRIPTIONAL REGULATORY PROTEIN GABR"/>
    <property type="match status" value="1"/>
</dbReference>
<dbReference type="CDD" id="cd00609">
    <property type="entry name" value="AAT_like"/>
    <property type="match status" value="1"/>
</dbReference>